<accession>A0A914EER1</accession>
<sequence length="123" mass="14773">MLFARFVEESPTVIIYPEQNAYDADEWGEGFYMTYEEYRRNVKLEQEQRAQLYLVLSRWRKAMEQKYPSRTEDDYDDSSEKLSPRVSPRSQPTTCRVTYGEVSPRTQVNSFPHAVRLWQIYLK</sequence>
<dbReference type="Proteomes" id="UP000887540">
    <property type="component" value="Unplaced"/>
</dbReference>
<evidence type="ECO:0000256" key="1">
    <source>
        <dbReference type="SAM" id="MobiDB-lite"/>
    </source>
</evidence>
<keyword evidence="2" id="KW-1185">Reference proteome</keyword>
<evidence type="ECO:0000313" key="3">
    <source>
        <dbReference type="WBParaSite" id="ACRNAN_scaffold773.g18091.t1"/>
    </source>
</evidence>
<reference evidence="3" key="1">
    <citation type="submission" date="2022-11" db="UniProtKB">
        <authorList>
            <consortium name="WormBaseParasite"/>
        </authorList>
    </citation>
    <scope>IDENTIFICATION</scope>
</reference>
<feature type="compositionally biased region" description="Basic and acidic residues" evidence="1">
    <location>
        <begin position="66"/>
        <end position="83"/>
    </location>
</feature>
<dbReference type="AlphaFoldDB" id="A0A914EER1"/>
<protein>
    <submittedName>
        <fullName evidence="3">Uncharacterized protein</fullName>
    </submittedName>
</protein>
<organism evidence="2 3">
    <name type="scientific">Acrobeloides nanus</name>
    <dbReference type="NCBI Taxonomy" id="290746"/>
    <lineage>
        <taxon>Eukaryota</taxon>
        <taxon>Metazoa</taxon>
        <taxon>Ecdysozoa</taxon>
        <taxon>Nematoda</taxon>
        <taxon>Chromadorea</taxon>
        <taxon>Rhabditida</taxon>
        <taxon>Tylenchina</taxon>
        <taxon>Cephalobomorpha</taxon>
        <taxon>Cephaloboidea</taxon>
        <taxon>Cephalobidae</taxon>
        <taxon>Acrobeloides</taxon>
    </lineage>
</organism>
<feature type="region of interest" description="Disordered" evidence="1">
    <location>
        <begin position="66"/>
        <end position="95"/>
    </location>
</feature>
<dbReference type="WBParaSite" id="ACRNAN_scaffold773.g18091.t1">
    <property type="protein sequence ID" value="ACRNAN_scaffold773.g18091.t1"/>
    <property type="gene ID" value="ACRNAN_scaffold773.g18091"/>
</dbReference>
<proteinExistence type="predicted"/>
<evidence type="ECO:0000313" key="2">
    <source>
        <dbReference type="Proteomes" id="UP000887540"/>
    </source>
</evidence>
<name>A0A914EER1_9BILA</name>